<keyword evidence="2" id="KW-0812">Transmembrane</keyword>
<protein>
    <recommendedName>
        <fullName evidence="5">PH domain-containing protein</fullName>
    </recommendedName>
</protein>
<evidence type="ECO:0008006" key="5">
    <source>
        <dbReference type="Google" id="ProtNLM"/>
    </source>
</evidence>
<gene>
    <name evidence="3" type="ORF">FQ775_20145</name>
</gene>
<evidence type="ECO:0000256" key="2">
    <source>
        <dbReference type="SAM" id="Phobius"/>
    </source>
</evidence>
<keyword evidence="2" id="KW-0472">Membrane</keyword>
<dbReference type="EMBL" id="CP042301">
    <property type="protein sequence ID" value="QDZ02496.1"/>
    <property type="molecule type" value="Genomic_DNA"/>
</dbReference>
<sequence>MGEGDETAQQRDLPGSGRILIRETADGIGVYNPSKRSWPMIAFMMFWLTGWSVGEFFVIWEVLSGAPFVVDAFLIIWLIFWTLGGIAVWMVLLWQLFGVEKLFLVSEGAIVTERGFGFFHRKHIFPVSEVTNPHLSTVKPNDARNVFASGRVAFESGGKTWTFGIGLDEHEASAVLRVLRDFLDSDGEGAVTESPDEEVPSAAAVRDAE</sequence>
<organism evidence="3 4">
    <name type="scientific">Nitratireductor mangrovi</name>
    <dbReference type="NCBI Taxonomy" id="2599600"/>
    <lineage>
        <taxon>Bacteria</taxon>
        <taxon>Pseudomonadati</taxon>
        <taxon>Pseudomonadota</taxon>
        <taxon>Alphaproteobacteria</taxon>
        <taxon>Hyphomicrobiales</taxon>
        <taxon>Phyllobacteriaceae</taxon>
        <taxon>Nitratireductor</taxon>
    </lineage>
</organism>
<feature type="region of interest" description="Disordered" evidence="1">
    <location>
        <begin position="187"/>
        <end position="209"/>
    </location>
</feature>
<evidence type="ECO:0000313" key="4">
    <source>
        <dbReference type="Proteomes" id="UP000321389"/>
    </source>
</evidence>
<evidence type="ECO:0000256" key="1">
    <source>
        <dbReference type="SAM" id="MobiDB-lite"/>
    </source>
</evidence>
<dbReference type="Proteomes" id="UP000321389">
    <property type="component" value="Chromosome"/>
</dbReference>
<name>A0A5B8L3H6_9HYPH</name>
<feature type="transmembrane region" description="Helical" evidence="2">
    <location>
        <begin position="72"/>
        <end position="94"/>
    </location>
</feature>
<dbReference type="RefSeq" id="WP_146301133.1">
    <property type="nucleotide sequence ID" value="NZ_CP042301.2"/>
</dbReference>
<accession>A0A5B8L3H6</accession>
<dbReference type="AlphaFoldDB" id="A0A5B8L3H6"/>
<reference evidence="3" key="1">
    <citation type="submission" date="2020-04" db="EMBL/GenBank/DDBJ databases">
        <title>Nitratireductor sp. nov. isolated from mangrove soil.</title>
        <authorList>
            <person name="Ye Y."/>
        </authorList>
    </citation>
    <scope>NUCLEOTIDE SEQUENCE</scope>
    <source>
        <strain evidence="3">SY7</strain>
    </source>
</reference>
<feature type="transmembrane region" description="Helical" evidence="2">
    <location>
        <begin position="41"/>
        <end position="60"/>
    </location>
</feature>
<evidence type="ECO:0000313" key="3">
    <source>
        <dbReference type="EMBL" id="QDZ02496.1"/>
    </source>
</evidence>
<keyword evidence="4" id="KW-1185">Reference proteome</keyword>
<dbReference type="KEGG" id="niy:FQ775_20145"/>
<proteinExistence type="predicted"/>
<dbReference type="OrthoDB" id="8082231at2"/>
<keyword evidence="2" id="KW-1133">Transmembrane helix</keyword>